<dbReference type="EMBL" id="BNCD01000013">
    <property type="protein sequence ID" value="GHH82906.1"/>
    <property type="molecule type" value="Genomic_DNA"/>
</dbReference>
<dbReference type="Pfam" id="PF07690">
    <property type="entry name" value="MFS_1"/>
    <property type="match status" value="1"/>
</dbReference>
<sequence length="451" mass="47959">MEATTFDQALSQTSVPRRVYAIAAIAGVAVVFDGFDLQALSYTLPKLVAEWHISSVEAGLLASYTFIGLFAGAVGLGAMGDRLGRKRILVSGIVIFALFMGSAGFAQSYEQFVVLRFCAALGMGGVLPGAITMLGEYTPSKFRGRIVALGGGCFTLGFSAAAVLAMVIVPDHGWRPMFHVSYFALIAAALVAWIIPETPQYLASRGRYDEAFATVRRVFPALGAAPATVAPGAYFAVEDEAAGHKAFRTLWTPRYLQSTVLLTLLYLFLQFVVYALDFWMVSLLVKHGMSLVGSYSYAIEQALAATAGGFAIGWVLDRVDKRVALAIAFAAGGVCLFLFGLTDSVWALYVLNALAGALIIGGQNVVHSLVMGTYATEVRATGLGWALGVGRLGGVLGPLVGGFLLDLDLPYPVYFIVFAVPALLTSVTTLALWATQVRQVREGHVLLPVES</sequence>
<name>A0A919GFC6_9ACTN</name>
<evidence type="ECO:0000256" key="4">
    <source>
        <dbReference type="ARBA" id="ARBA00023136"/>
    </source>
</evidence>
<dbReference type="Proteomes" id="UP000603708">
    <property type="component" value="Unassembled WGS sequence"/>
</dbReference>
<keyword evidence="4 5" id="KW-0472">Membrane</keyword>
<feature type="transmembrane region" description="Helical" evidence="5">
    <location>
        <begin position="88"/>
        <end position="107"/>
    </location>
</feature>
<evidence type="ECO:0000256" key="2">
    <source>
        <dbReference type="ARBA" id="ARBA00022692"/>
    </source>
</evidence>
<dbReference type="InterPro" id="IPR036259">
    <property type="entry name" value="MFS_trans_sf"/>
</dbReference>
<feature type="transmembrane region" description="Helical" evidence="5">
    <location>
        <begin position="58"/>
        <end position="76"/>
    </location>
</feature>
<feature type="transmembrane region" description="Helical" evidence="5">
    <location>
        <begin position="19"/>
        <end position="38"/>
    </location>
</feature>
<evidence type="ECO:0000256" key="1">
    <source>
        <dbReference type="ARBA" id="ARBA00004651"/>
    </source>
</evidence>
<feature type="transmembrane region" description="Helical" evidence="5">
    <location>
        <begin position="411"/>
        <end position="434"/>
    </location>
</feature>
<feature type="transmembrane region" description="Helical" evidence="5">
    <location>
        <begin position="382"/>
        <end position="405"/>
    </location>
</feature>
<dbReference type="InterPro" id="IPR020846">
    <property type="entry name" value="MFS_dom"/>
</dbReference>
<comment type="caution">
    <text evidence="7">The sequence shown here is derived from an EMBL/GenBank/DDBJ whole genome shotgun (WGS) entry which is preliminary data.</text>
</comment>
<keyword evidence="3 5" id="KW-1133">Transmembrane helix</keyword>
<dbReference type="GO" id="GO:0046943">
    <property type="term" value="F:carboxylic acid transmembrane transporter activity"/>
    <property type="evidence" value="ECO:0007669"/>
    <property type="project" value="TreeGrafter"/>
</dbReference>
<feature type="transmembrane region" description="Helical" evidence="5">
    <location>
        <begin position="113"/>
        <end position="134"/>
    </location>
</feature>
<protein>
    <submittedName>
        <fullName evidence="7">MFS transporter</fullName>
    </submittedName>
</protein>
<dbReference type="AlphaFoldDB" id="A0A919GFC6"/>
<gene>
    <name evidence="7" type="ORF">GCM10018793_43660</name>
</gene>
<feature type="transmembrane region" description="Helical" evidence="5">
    <location>
        <begin position="295"/>
        <end position="316"/>
    </location>
</feature>
<evidence type="ECO:0000256" key="3">
    <source>
        <dbReference type="ARBA" id="ARBA00022989"/>
    </source>
</evidence>
<dbReference type="SUPFAM" id="SSF103473">
    <property type="entry name" value="MFS general substrate transporter"/>
    <property type="match status" value="1"/>
</dbReference>
<dbReference type="PANTHER" id="PTHR23508">
    <property type="entry name" value="CARBOXYLIC ACID TRANSPORTER PROTEIN HOMOLOG"/>
    <property type="match status" value="1"/>
</dbReference>
<feature type="transmembrane region" description="Helical" evidence="5">
    <location>
        <begin position="146"/>
        <end position="170"/>
    </location>
</feature>
<dbReference type="PROSITE" id="PS50850">
    <property type="entry name" value="MFS"/>
    <property type="match status" value="1"/>
</dbReference>
<dbReference type="Gene3D" id="1.20.1250.20">
    <property type="entry name" value="MFS general substrate transporter like domains"/>
    <property type="match status" value="1"/>
</dbReference>
<feature type="domain" description="Major facilitator superfamily (MFS) profile" evidence="6">
    <location>
        <begin position="22"/>
        <end position="437"/>
    </location>
</feature>
<proteinExistence type="predicted"/>
<evidence type="ECO:0000259" key="6">
    <source>
        <dbReference type="PROSITE" id="PS50850"/>
    </source>
</evidence>
<evidence type="ECO:0000256" key="5">
    <source>
        <dbReference type="SAM" id="Phobius"/>
    </source>
</evidence>
<comment type="subcellular location">
    <subcellularLocation>
        <location evidence="1">Cell membrane</location>
        <topology evidence="1">Multi-pass membrane protein</topology>
    </subcellularLocation>
</comment>
<keyword evidence="2 5" id="KW-0812">Transmembrane</keyword>
<dbReference type="GO" id="GO:0005886">
    <property type="term" value="C:plasma membrane"/>
    <property type="evidence" value="ECO:0007669"/>
    <property type="project" value="UniProtKB-SubCell"/>
</dbReference>
<evidence type="ECO:0000313" key="8">
    <source>
        <dbReference type="Proteomes" id="UP000603708"/>
    </source>
</evidence>
<dbReference type="PANTHER" id="PTHR23508:SF10">
    <property type="entry name" value="CARBOXYLIC ACID TRANSPORTER PROTEIN HOMOLOG"/>
    <property type="match status" value="1"/>
</dbReference>
<reference evidence="7" key="2">
    <citation type="submission" date="2020-09" db="EMBL/GenBank/DDBJ databases">
        <authorList>
            <person name="Sun Q."/>
            <person name="Ohkuma M."/>
        </authorList>
    </citation>
    <scope>NUCLEOTIDE SEQUENCE</scope>
    <source>
        <strain evidence="7">JCM 5069</strain>
    </source>
</reference>
<keyword evidence="8" id="KW-1185">Reference proteome</keyword>
<dbReference type="InterPro" id="IPR011701">
    <property type="entry name" value="MFS"/>
</dbReference>
<organism evidence="7 8">
    <name type="scientific">Streptomyces sulfonofaciens</name>
    <dbReference type="NCBI Taxonomy" id="68272"/>
    <lineage>
        <taxon>Bacteria</taxon>
        <taxon>Bacillati</taxon>
        <taxon>Actinomycetota</taxon>
        <taxon>Actinomycetes</taxon>
        <taxon>Kitasatosporales</taxon>
        <taxon>Streptomycetaceae</taxon>
        <taxon>Streptomyces</taxon>
    </lineage>
</organism>
<feature type="transmembrane region" description="Helical" evidence="5">
    <location>
        <begin position="255"/>
        <end position="275"/>
    </location>
</feature>
<feature type="transmembrane region" description="Helical" evidence="5">
    <location>
        <begin position="176"/>
        <end position="195"/>
    </location>
</feature>
<dbReference type="RefSeq" id="WP_189934607.1">
    <property type="nucleotide sequence ID" value="NZ_BNCD01000013.1"/>
</dbReference>
<feature type="transmembrane region" description="Helical" evidence="5">
    <location>
        <begin position="323"/>
        <end position="341"/>
    </location>
</feature>
<accession>A0A919GFC6</accession>
<feature type="transmembrane region" description="Helical" evidence="5">
    <location>
        <begin position="347"/>
        <end position="370"/>
    </location>
</feature>
<evidence type="ECO:0000313" key="7">
    <source>
        <dbReference type="EMBL" id="GHH82906.1"/>
    </source>
</evidence>
<reference evidence="7" key="1">
    <citation type="journal article" date="2014" name="Int. J. Syst. Evol. Microbiol.">
        <title>Complete genome sequence of Corynebacterium casei LMG S-19264T (=DSM 44701T), isolated from a smear-ripened cheese.</title>
        <authorList>
            <consortium name="US DOE Joint Genome Institute (JGI-PGF)"/>
            <person name="Walter F."/>
            <person name="Albersmeier A."/>
            <person name="Kalinowski J."/>
            <person name="Ruckert C."/>
        </authorList>
    </citation>
    <scope>NUCLEOTIDE SEQUENCE</scope>
    <source>
        <strain evidence="7">JCM 5069</strain>
    </source>
</reference>